<dbReference type="GO" id="GO:0016887">
    <property type="term" value="F:ATP hydrolysis activity"/>
    <property type="evidence" value="ECO:0007669"/>
    <property type="project" value="InterPro"/>
</dbReference>
<accession>A0A396ID28</accession>
<protein>
    <submittedName>
        <fullName evidence="4">Putative ABC transporter, P-loop containing nucleoside triphosphate hydrolase</fullName>
    </submittedName>
</protein>
<proteinExistence type="inferred from homology"/>
<dbReference type="SUPFAM" id="SSF52540">
    <property type="entry name" value="P-loop containing nucleoside triphosphate hydrolases"/>
    <property type="match status" value="1"/>
</dbReference>
<dbReference type="GO" id="GO:0005524">
    <property type="term" value="F:ATP binding"/>
    <property type="evidence" value="ECO:0007669"/>
    <property type="project" value="InterPro"/>
</dbReference>
<dbReference type="EMBL" id="PSQE01000004">
    <property type="protein sequence ID" value="RHN62698.1"/>
    <property type="molecule type" value="Genomic_DNA"/>
</dbReference>
<comment type="caution">
    <text evidence="4">The sequence shown here is derived from an EMBL/GenBank/DDBJ whole genome shotgun (WGS) entry which is preliminary data.</text>
</comment>
<evidence type="ECO:0000313" key="4">
    <source>
        <dbReference type="EMBL" id="RHN62698.1"/>
    </source>
</evidence>
<gene>
    <name evidence="4" type="ORF">MtrunA17_Chr4g0050231</name>
</gene>
<dbReference type="PANTHER" id="PTHR48042">
    <property type="entry name" value="ABC TRANSPORTER G FAMILY MEMBER 11"/>
    <property type="match status" value="1"/>
</dbReference>
<evidence type="ECO:0000256" key="1">
    <source>
        <dbReference type="ARBA" id="ARBA00005814"/>
    </source>
</evidence>
<keyword evidence="2" id="KW-0813">Transport</keyword>
<dbReference type="InterPro" id="IPR003439">
    <property type="entry name" value="ABC_transporter-like_ATP-bd"/>
</dbReference>
<dbReference type="Gramene" id="rna25298">
    <property type="protein sequence ID" value="RHN62698.1"/>
    <property type="gene ID" value="gene25298"/>
</dbReference>
<sequence length="65" mass="6972">MGGDLWVTISNGRKPILQGLKGYAKPGQFLAIMGLSGSGKSTLLDALANNEWYLFKISCLTLLLS</sequence>
<dbReference type="PANTHER" id="PTHR48042:SF1">
    <property type="entry name" value="ABC TRANSPORTER G FAMILY MEMBER 11-LIKE"/>
    <property type="match status" value="1"/>
</dbReference>
<feature type="domain" description="ABC transporter" evidence="3">
    <location>
        <begin position="17"/>
        <end position="51"/>
    </location>
</feature>
<comment type="similarity">
    <text evidence="1">Belongs to the ABC transporter superfamily. ABCG family. Eye pigment precursor importer (TC 3.A.1.204) subfamily.</text>
</comment>
<dbReference type="InterPro" id="IPR027417">
    <property type="entry name" value="P-loop_NTPase"/>
</dbReference>
<evidence type="ECO:0000256" key="2">
    <source>
        <dbReference type="ARBA" id="ARBA00022448"/>
    </source>
</evidence>
<dbReference type="Pfam" id="PF00005">
    <property type="entry name" value="ABC_tran"/>
    <property type="match status" value="1"/>
</dbReference>
<dbReference type="AlphaFoldDB" id="A0A396ID28"/>
<organism evidence="4">
    <name type="scientific">Medicago truncatula</name>
    <name type="common">Barrel medic</name>
    <name type="synonym">Medicago tribuloides</name>
    <dbReference type="NCBI Taxonomy" id="3880"/>
    <lineage>
        <taxon>Eukaryota</taxon>
        <taxon>Viridiplantae</taxon>
        <taxon>Streptophyta</taxon>
        <taxon>Embryophyta</taxon>
        <taxon>Tracheophyta</taxon>
        <taxon>Spermatophyta</taxon>
        <taxon>Magnoliopsida</taxon>
        <taxon>eudicotyledons</taxon>
        <taxon>Gunneridae</taxon>
        <taxon>Pentapetalae</taxon>
        <taxon>rosids</taxon>
        <taxon>fabids</taxon>
        <taxon>Fabales</taxon>
        <taxon>Fabaceae</taxon>
        <taxon>Papilionoideae</taxon>
        <taxon>50 kb inversion clade</taxon>
        <taxon>NPAAA clade</taxon>
        <taxon>Hologalegina</taxon>
        <taxon>IRL clade</taxon>
        <taxon>Trifolieae</taxon>
        <taxon>Medicago</taxon>
    </lineage>
</organism>
<dbReference type="Proteomes" id="UP000265566">
    <property type="component" value="Chromosome 4"/>
</dbReference>
<dbReference type="InterPro" id="IPR052215">
    <property type="entry name" value="Plant_ABCG"/>
</dbReference>
<keyword evidence="4" id="KW-0378">Hydrolase</keyword>
<dbReference type="Gene3D" id="3.40.50.300">
    <property type="entry name" value="P-loop containing nucleotide triphosphate hydrolases"/>
    <property type="match status" value="1"/>
</dbReference>
<evidence type="ECO:0000259" key="3">
    <source>
        <dbReference type="Pfam" id="PF00005"/>
    </source>
</evidence>
<name>A0A396ID28_MEDTR</name>
<reference evidence="4" key="1">
    <citation type="journal article" date="2018" name="Nat. Plants">
        <title>Whole-genome landscape of Medicago truncatula symbiotic genes.</title>
        <authorList>
            <person name="Pecrix Y."/>
            <person name="Gamas P."/>
            <person name="Carrere S."/>
        </authorList>
    </citation>
    <scope>NUCLEOTIDE SEQUENCE</scope>
    <source>
        <tissue evidence="4">Leaves</tissue>
    </source>
</reference>